<name>A0A9D1JP41_9BACT</name>
<feature type="compositionally biased region" description="Basic and acidic residues" evidence="1">
    <location>
        <begin position="18"/>
        <end position="30"/>
    </location>
</feature>
<comment type="caution">
    <text evidence="2">The sequence shown here is derived from an EMBL/GenBank/DDBJ whole genome shotgun (WGS) entry which is preliminary data.</text>
</comment>
<gene>
    <name evidence="2" type="ORF">IAC10_11350</name>
</gene>
<evidence type="ECO:0000256" key="1">
    <source>
        <dbReference type="SAM" id="MobiDB-lite"/>
    </source>
</evidence>
<reference evidence="2" key="2">
    <citation type="journal article" date="2021" name="PeerJ">
        <title>Extensive microbial diversity within the chicken gut microbiome revealed by metagenomics and culture.</title>
        <authorList>
            <person name="Gilroy R."/>
            <person name="Ravi A."/>
            <person name="Getino M."/>
            <person name="Pursley I."/>
            <person name="Horton D.L."/>
            <person name="Alikhan N.F."/>
            <person name="Baker D."/>
            <person name="Gharbi K."/>
            <person name="Hall N."/>
            <person name="Watson M."/>
            <person name="Adriaenssens E.M."/>
            <person name="Foster-Nyarko E."/>
            <person name="Jarju S."/>
            <person name="Secka A."/>
            <person name="Antonio M."/>
            <person name="Oren A."/>
            <person name="Chaudhuri R.R."/>
            <person name="La Ragione R."/>
            <person name="Hildebrand F."/>
            <person name="Pallen M.J."/>
        </authorList>
    </citation>
    <scope>NUCLEOTIDE SEQUENCE</scope>
    <source>
        <strain evidence="2">6276</strain>
    </source>
</reference>
<dbReference type="AlphaFoldDB" id="A0A9D1JP41"/>
<evidence type="ECO:0000313" key="2">
    <source>
        <dbReference type="EMBL" id="HIS37204.1"/>
    </source>
</evidence>
<feature type="region of interest" description="Disordered" evidence="1">
    <location>
        <begin position="18"/>
        <end position="49"/>
    </location>
</feature>
<dbReference type="EMBL" id="DVIU01000221">
    <property type="protein sequence ID" value="HIS37204.1"/>
    <property type="molecule type" value="Genomic_DNA"/>
</dbReference>
<accession>A0A9D1JP41</accession>
<reference evidence="2" key="1">
    <citation type="submission" date="2020-10" db="EMBL/GenBank/DDBJ databases">
        <authorList>
            <person name="Gilroy R."/>
        </authorList>
    </citation>
    <scope>NUCLEOTIDE SEQUENCE</scope>
    <source>
        <strain evidence="2">6276</strain>
    </source>
</reference>
<evidence type="ECO:0000313" key="3">
    <source>
        <dbReference type="Proteomes" id="UP000823928"/>
    </source>
</evidence>
<dbReference type="Proteomes" id="UP000823928">
    <property type="component" value="Unassembled WGS sequence"/>
</dbReference>
<sequence>MCNNCKVVLINIRTRGEYEAENNNKEKVSETLDNPDDSGGGQLLLSRQR</sequence>
<proteinExistence type="predicted"/>
<protein>
    <submittedName>
        <fullName evidence="2">Uncharacterized protein</fullName>
    </submittedName>
</protein>
<organism evidence="2 3">
    <name type="scientific">Candidatus Scatousia excrementigallinarum</name>
    <dbReference type="NCBI Taxonomy" id="2840935"/>
    <lineage>
        <taxon>Bacteria</taxon>
        <taxon>Candidatus Scatousia</taxon>
    </lineage>
</organism>